<proteinExistence type="predicted"/>
<dbReference type="AlphaFoldDB" id="A0A7X9DKK4"/>
<name>A0A7X9DKK4_UNCKA</name>
<accession>A0A7X9DKK4</accession>
<protein>
    <submittedName>
        <fullName evidence="1">Uncharacterized protein</fullName>
    </submittedName>
</protein>
<dbReference type="EMBL" id="JAAZNL010000013">
    <property type="protein sequence ID" value="NMB69822.1"/>
    <property type="molecule type" value="Genomic_DNA"/>
</dbReference>
<comment type="caution">
    <text evidence="1">The sequence shown here is derived from an EMBL/GenBank/DDBJ whole genome shotgun (WGS) entry which is preliminary data.</text>
</comment>
<evidence type="ECO:0000313" key="2">
    <source>
        <dbReference type="Proteomes" id="UP000526033"/>
    </source>
</evidence>
<organism evidence="1 2">
    <name type="scientific">candidate division WWE3 bacterium</name>
    <dbReference type="NCBI Taxonomy" id="2053526"/>
    <lineage>
        <taxon>Bacteria</taxon>
        <taxon>Katanobacteria</taxon>
    </lineage>
</organism>
<evidence type="ECO:0000313" key="1">
    <source>
        <dbReference type="EMBL" id="NMB69822.1"/>
    </source>
</evidence>
<gene>
    <name evidence="1" type="ORF">GYA27_01290</name>
</gene>
<reference evidence="1 2" key="1">
    <citation type="journal article" date="2020" name="Biotechnol. Biofuels">
        <title>New insights from the biogas microbiome by comprehensive genome-resolved metagenomics of nearly 1600 species originating from multiple anaerobic digesters.</title>
        <authorList>
            <person name="Campanaro S."/>
            <person name="Treu L."/>
            <person name="Rodriguez-R L.M."/>
            <person name="Kovalovszki A."/>
            <person name="Ziels R.M."/>
            <person name="Maus I."/>
            <person name="Zhu X."/>
            <person name="Kougias P.G."/>
            <person name="Basile A."/>
            <person name="Luo G."/>
            <person name="Schluter A."/>
            <person name="Konstantinidis K.T."/>
            <person name="Angelidaki I."/>
        </authorList>
    </citation>
    <scope>NUCLEOTIDE SEQUENCE [LARGE SCALE GENOMIC DNA]</scope>
    <source>
        <strain evidence="1">AS27yjCOA_165</strain>
    </source>
</reference>
<dbReference type="Proteomes" id="UP000526033">
    <property type="component" value="Unassembled WGS sequence"/>
</dbReference>
<sequence>MYNSKEQSMREEARDAIIEALKDGYTGYYCDLHQEVFNTSYYIIGTNRAKEALKEYDVFEAIEKVQTYEKENFGEINTDLSDPEKLINMLYYIIGEEVLFEMMDGIEAWNENWNNLANEKTNAEILKAIAEKEM</sequence>